<name>A0A1K1P5J1_9FLAO</name>
<evidence type="ECO:0000313" key="1">
    <source>
        <dbReference type="EMBL" id="SFW41950.1"/>
    </source>
</evidence>
<gene>
    <name evidence="1" type="ORF">SAMN05660313_01571</name>
</gene>
<dbReference type="Proteomes" id="UP000183257">
    <property type="component" value="Unassembled WGS sequence"/>
</dbReference>
<proteinExistence type="predicted"/>
<dbReference type="STRING" id="76595.SAMN05660313_01571"/>
<accession>A0A1K1P5J1</accession>
<evidence type="ECO:0000313" key="2">
    <source>
        <dbReference type="Proteomes" id="UP000183257"/>
    </source>
</evidence>
<sequence>MFLFVSLVSAQQKQKEVSTKDIKKVWDTFLSALKTKDTIAFKQLVAPKIRCYYCLENTLEEQEKMASSRDNDKDWYAKIYEQDIYIPVAKFLAEDYDIIFTHNFIGLLIESETIYVYHVSEGVGYMEVLVTTTKPTLLHEGGQHTFQFVKLHNRWVLNDIGSIP</sequence>
<organism evidence="1 2">
    <name type="scientific">Cellulophaga fucicola</name>
    <dbReference type="NCBI Taxonomy" id="76595"/>
    <lineage>
        <taxon>Bacteria</taxon>
        <taxon>Pseudomonadati</taxon>
        <taxon>Bacteroidota</taxon>
        <taxon>Flavobacteriia</taxon>
        <taxon>Flavobacteriales</taxon>
        <taxon>Flavobacteriaceae</taxon>
        <taxon>Cellulophaga</taxon>
    </lineage>
</organism>
<reference evidence="2" key="1">
    <citation type="submission" date="2016-11" db="EMBL/GenBank/DDBJ databases">
        <authorList>
            <person name="Varghese N."/>
            <person name="Submissions S."/>
        </authorList>
    </citation>
    <scope>NUCLEOTIDE SEQUENCE [LARGE SCALE GENOMIC DNA]</scope>
    <source>
        <strain evidence="2">DSM 24786</strain>
    </source>
</reference>
<evidence type="ECO:0008006" key="3">
    <source>
        <dbReference type="Google" id="ProtNLM"/>
    </source>
</evidence>
<protein>
    <recommendedName>
        <fullName evidence="3">DUF4440 domain-containing protein</fullName>
    </recommendedName>
</protein>
<dbReference type="EMBL" id="FPIY01000002">
    <property type="protein sequence ID" value="SFW41950.1"/>
    <property type="molecule type" value="Genomic_DNA"/>
</dbReference>
<dbReference type="AlphaFoldDB" id="A0A1K1P5J1"/>
<keyword evidence="2" id="KW-1185">Reference proteome</keyword>